<dbReference type="OrthoDB" id="4299240at2"/>
<dbReference type="InterPro" id="IPR007278">
    <property type="entry name" value="DUF397"/>
</dbReference>
<gene>
    <name evidence="2" type="ORF">B7P34_20930</name>
</gene>
<dbReference type="EMBL" id="PXWG01000060">
    <property type="protein sequence ID" value="PSJ26794.1"/>
    <property type="molecule type" value="Genomic_DNA"/>
</dbReference>
<name>A0A9X7JN31_9ACTN</name>
<dbReference type="AlphaFoldDB" id="A0A9X7JN31"/>
<protein>
    <submittedName>
        <fullName evidence="2">DUF397 domain-containing protein</fullName>
    </submittedName>
</protein>
<evidence type="ECO:0000259" key="1">
    <source>
        <dbReference type="Pfam" id="PF04149"/>
    </source>
</evidence>
<evidence type="ECO:0000313" key="3">
    <source>
        <dbReference type="Proteomes" id="UP000242427"/>
    </source>
</evidence>
<dbReference type="Proteomes" id="UP000242427">
    <property type="component" value="Unassembled WGS sequence"/>
</dbReference>
<sequence length="77" mass="8233">MTESITERPAGDIAPELDLDNAAWQPGSQGVGDVQVAFVEGFIAMRNGRNPGPAVVFSPAEWRAFVLGAREGEFDLT</sequence>
<accession>A0A9X7JN31</accession>
<keyword evidence="3" id="KW-1185">Reference proteome</keyword>
<evidence type="ECO:0000313" key="2">
    <source>
        <dbReference type="EMBL" id="PSJ26794.1"/>
    </source>
</evidence>
<feature type="domain" description="DUF397" evidence="1">
    <location>
        <begin position="33"/>
        <end position="70"/>
    </location>
</feature>
<dbReference type="Pfam" id="PF04149">
    <property type="entry name" value="DUF397"/>
    <property type="match status" value="1"/>
</dbReference>
<dbReference type="RefSeq" id="WP_106678638.1">
    <property type="nucleotide sequence ID" value="NZ_PXWG01000060.1"/>
</dbReference>
<organism evidence="2 3">
    <name type="scientific">Streptosporangium nondiastaticum</name>
    <dbReference type="NCBI Taxonomy" id="35764"/>
    <lineage>
        <taxon>Bacteria</taxon>
        <taxon>Bacillati</taxon>
        <taxon>Actinomycetota</taxon>
        <taxon>Actinomycetes</taxon>
        <taxon>Streptosporangiales</taxon>
        <taxon>Streptosporangiaceae</taxon>
        <taxon>Streptosporangium</taxon>
    </lineage>
</organism>
<proteinExistence type="predicted"/>
<reference evidence="2 3" key="1">
    <citation type="submission" date="2018-03" db="EMBL/GenBank/DDBJ databases">
        <title>Chitinolytic properties of Streptosporangium nondiastaticum TBG75A20.</title>
        <authorList>
            <person name="Gayathri V."/>
            <person name="Shiburaj S."/>
        </authorList>
    </citation>
    <scope>NUCLEOTIDE SEQUENCE [LARGE SCALE GENOMIC DNA]</scope>
    <source>
        <strain evidence="2 3">TBG75A20</strain>
    </source>
</reference>
<comment type="caution">
    <text evidence="2">The sequence shown here is derived from an EMBL/GenBank/DDBJ whole genome shotgun (WGS) entry which is preliminary data.</text>
</comment>